<keyword evidence="1" id="KW-0472">Membrane</keyword>
<feature type="transmembrane region" description="Helical" evidence="1">
    <location>
        <begin position="20"/>
        <end position="42"/>
    </location>
</feature>
<keyword evidence="4" id="KW-1185">Reference proteome</keyword>
<accession>A0A7R7DQY6</accession>
<reference evidence="3 4" key="1">
    <citation type="submission" date="2020-08" db="EMBL/GenBank/DDBJ databases">
        <title>Whole genome shotgun sequence of Actinocatenispora thailandica NBRC 105041.</title>
        <authorList>
            <person name="Komaki H."/>
            <person name="Tamura T."/>
        </authorList>
    </citation>
    <scope>NUCLEOTIDE SEQUENCE [LARGE SCALE GENOMIC DNA]</scope>
    <source>
        <strain evidence="3 4">NBRC 105041</strain>
    </source>
</reference>
<dbReference type="EMBL" id="AP023355">
    <property type="protein sequence ID" value="BCJ36147.1"/>
    <property type="molecule type" value="Genomic_DNA"/>
</dbReference>
<keyword evidence="1" id="KW-1133">Transmembrane helix</keyword>
<evidence type="ECO:0000259" key="2">
    <source>
        <dbReference type="Pfam" id="PF23636"/>
    </source>
</evidence>
<evidence type="ECO:0000313" key="4">
    <source>
        <dbReference type="Proteomes" id="UP000611640"/>
    </source>
</evidence>
<dbReference type="KEGG" id="atl:Athai_36500"/>
<dbReference type="Pfam" id="PF23636">
    <property type="entry name" value="DUF7144"/>
    <property type="match status" value="1"/>
</dbReference>
<feature type="transmembrane region" description="Helical" evidence="1">
    <location>
        <begin position="111"/>
        <end position="128"/>
    </location>
</feature>
<dbReference type="RefSeq" id="WP_203962558.1">
    <property type="nucleotide sequence ID" value="NZ_AP023355.1"/>
</dbReference>
<dbReference type="InterPro" id="IPR055568">
    <property type="entry name" value="DUF7144"/>
</dbReference>
<dbReference type="Proteomes" id="UP000611640">
    <property type="component" value="Chromosome"/>
</dbReference>
<evidence type="ECO:0000256" key="1">
    <source>
        <dbReference type="SAM" id="Phobius"/>
    </source>
</evidence>
<name>A0A7R7DQY6_9ACTN</name>
<organism evidence="3 4">
    <name type="scientific">Actinocatenispora thailandica</name>
    <dbReference type="NCBI Taxonomy" id="227318"/>
    <lineage>
        <taxon>Bacteria</taxon>
        <taxon>Bacillati</taxon>
        <taxon>Actinomycetota</taxon>
        <taxon>Actinomycetes</taxon>
        <taxon>Micromonosporales</taxon>
        <taxon>Micromonosporaceae</taxon>
        <taxon>Actinocatenispora</taxon>
    </lineage>
</organism>
<feature type="transmembrane region" description="Helical" evidence="1">
    <location>
        <begin position="89"/>
        <end position="105"/>
    </location>
</feature>
<evidence type="ECO:0000313" key="3">
    <source>
        <dbReference type="EMBL" id="BCJ36147.1"/>
    </source>
</evidence>
<sequence length="159" mass="16922">MSAAAPSEGYRVRRHVRHSVALAGLLLVVLAVMNGLDGIAAIAGSRVFVSSAVLVFGPLNAWGWALLAIAVVQAGCGVLLLFRISSVRWLAALTIVLDIFTQMVVMPSYPFWSIMIIGVNIVAVYVLYAHGGAAPQEVLAPGEIRPSMPRDTGNLPYPR</sequence>
<protein>
    <recommendedName>
        <fullName evidence="2">DUF7144 domain-containing protein</fullName>
    </recommendedName>
</protein>
<gene>
    <name evidence="3" type="ORF">Athai_36500</name>
</gene>
<feature type="transmembrane region" description="Helical" evidence="1">
    <location>
        <begin position="62"/>
        <end position="82"/>
    </location>
</feature>
<dbReference type="AlphaFoldDB" id="A0A7R7DQY6"/>
<feature type="domain" description="DUF7144" evidence="2">
    <location>
        <begin position="20"/>
        <end position="131"/>
    </location>
</feature>
<keyword evidence="1" id="KW-0812">Transmembrane</keyword>
<proteinExistence type="predicted"/>